<feature type="compositionally biased region" description="Pro residues" evidence="1">
    <location>
        <begin position="44"/>
        <end position="57"/>
    </location>
</feature>
<keyword evidence="3" id="KW-1185">Reference proteome</keyword>
<dbReference type="AlphaFoldDB" id="A0A1J7JDG0"/>
<feature type="compositionally biased region" description="Polar residues" evidence="1">
    <location>
        <begin position="1"/>
        <end position="11"/>
    </location>
</feature>
<dbReference type="InParanoid" id="A0A1J7JDG0"/>
<organism evidence="2 3">
    <name type="scientific">Coniochaeta ligniaria NRRL 30616</name>
    <dbReference type="NCBI Taxonomy" id="1408157"/>
    <lineage>
        <taxon>Eukaryota</taxon>
        <taxon>Fungi</taxon>
        <taxon>Dikarya</taxon>
        <taxon>Ascomycota</taxon>
        <taxon>Pezizomycotina</taxon>
        <taxon>Sordariomycetes</taxon>
        <taxon>Sordariomycetidae</taxon>
        <taxon>Coniochaetales</taxon>
        <taxon>Coniochaetaceae</taxon>
        <taxon>Coniochaeta</taxon>
    </lineage>
</organism>
<dbReference type="EMBL" id="KV875099">
    <property type="protein sequence ID" value="OIW27752.1"/>
    <property type="molecule type" value="Genomic_DNA"/>
</dbReference>
<evidence type="ECO:0000256" key="1">
    <source>
        <dbReference type="SAM" id="MobiDB-lite"/>
    </source>
</evidence>
<evidence type="ECO:0000313" key="3">
    <source>
        <dbReference type="Proteomes" id="UP000182658"/>
    </source>
</evidence>
<name>A0A1J7JDG0_9PEZI</name>
<proteinExistence type="predicted"/>
<evidence type="ECO:0000313" key="2">
    <source>
        <dbReference type="EMBL" id="OIW27752.1"/>
    </source>
</evidence>
<protein>
    <submittedName>
        <fullName evidence="2">Uncharacterized protein</fullName>
    </submittedName>
</protein>
<gene>
    <name evidence="2" type="ORF">CONLIGDRAFT_645990</name>
</gene>
<accession>A0A1J7JDG0</accession>
<feature type="region of interest" description="Disordered" evidence="1">
    <location>
        <begin position="152"/>
        <end position="171"/>
    </location>
</feature>
<sequence length="285" mass="31518">MSRSWTSTTISYMRLGGDSTSPRCRDQPTTSTQGFTESGDDEPPPPPAGYQNFAPPPYVARQEVPMRRRSEDLTAEEKISCDDLIALVHLRCPVKNPNAVTNNSRKAFWNLVFDGWDTDCEVSRALRQIPNRQGAASLALVGYAARDLVSTTAGSPNRHHPFARAQNAPQRLVRNWRRQGAPVYLKVSLNQTQGPADSRRDFEDLGGSEEPQPLRNDRPVTGTARSIDDRIMSPNLEQSSAGNTNKRKTSSQAPGPSPGSRRVYRQARIKDPGYALNSRSSVTNK</sequence>
<feature type="region of interest" description="Disordered" evidence="1">
    <location>
        <begin position="1"/>
        <end position="57"/>
    </location>
</feature>
<feature type="compositionally biased region" description="Polar residues" evidence="1">
    <location>
        <begin position="18"/>
        <end position="36"/>
    </location>
</feature>
<dbReference type="Proteomes" id="UP000182658">
    <property type="component" value="Unassembled WGS sequence"/>
</dbReference>
<reference evidence="2 3" key="1">
    <citation type="submission" date="2016-10" db="EMBL/GenBank/DDBJ databases">
        <title>Draft genome sequence of Coniochaeta ligniaria NRRL30616, a lignocellulolytic fungus for bioabatement of inhibitors in plant biomass hydrolysates.</title>
        <authorList>
            <consortium name="DOE Joint Genome Institute"/>
            <person name="Jimenez D.J."/>
            <person name="Hector R.E."/>
            <person name="Riley R."/>
            <person name="Sun H."/>
            <person name="Grigoriev I.V."/>
            <person name="Van Elsas J.D."/>
            <person name="Nichols N.N."/>
        </authorList>
    </citation>
    <scope>NUCLEOTIDE SEQUENCE [LARGE SCALE GENOMIC DNA]</scope>
    <source>
        <strain evidence="2 3">NRRL 30616</strain>
    </source>
</reference>
<feature type="compositionally biased region" description="Polar residues" evidence="1">
    <location>
        <begin position="235"/>
        <end position="254"/>
    </location>
</feature>
<feature type="region of interest" description="Disordered" evidence="1">
    <location>
        <begin position="186"/>
        <end position="285"/>
    </location>
</feature>